<dbReference type="EMBL" id="JAHXRF010000014">
    <property type="protein sequence ID" value="MBW4866269.1"/>
    <property type="molecule type" value="Genomic_DNA"/>
</dbReference>
<organism evidence="2 3">
    <name type="scientific">Segatella salivae</name>
    <dbReference type="NCBI Taxonomy" id="228604"/>
    <lineage>
        <taxon>Bacteria</taxon>
        <taxon>Pseudomonadati</taxon>
        <taxon>Bacteroidota</taxon>
        <taxon>Bacteroidia</taxon>
        <taxon>Bacteroidales</taxon>
        <taxon>Prevotellaceae</taxon>
        <taxon>Segatella</taxon>
    </lineage>
</organism>
<proteinExistence type="predicted"/>
<name>A0AAW4NR89_9BACT</name>
<gene>
    <name evidence="2" type="ORF">KZY68_09685</name>
</gene>
<protein>
    <submittedName>
        <fullName evidence="2">Plasmid pRiA4b ORF-3 family protein</fullName>
    </submittedName>
</protein>
<reference evidence="2" key="1">
    <citation type="submission" date="2021-07" db="EMBL/GenBank/DDBJ databases">
        <title>Genomic diversity and antimicrobial resistance of Prevotella spp. isolated from chronic lung disease airways.</title>
        <authorList>
            <person name="Webb K.A."/>
            <person name="Olagoke O.S."/>
            <person name="Baird T."/>
            <person name="Neill J."/>
            <person name="Pham A."/>
            <person name="Wells T.J."/>
            <person name="Ramsay K.A."/>
            <person name="Bell S.C."/>
            <person name="Sarovich D.S."/>
            <person name="Price E.P."/>
        </authorList>
    </citation>
    <scope>NUCLEOTIDE SEQUENCE</scope>
    <source>
        <strain evidence="2">SCHI0047.S.3</strain>
    </source>
</reference>
<dbReference type="InterPro" id="IPR012912">
    <property type="entry name" value="Plasmid_pRiA4b_Orf3-like"/>
</dbReference>
<dbReference type="PANTHER" id="PTHR41878">
    <property type="entry name" value="LEXA REPRESSOR-RELATED"/>
    <property type="match status" value="1"/>
</dbReference>
<evidence type="ECO:0000313" key="2">
    <source>
        <dbReference type="EMBL" id="MBW4866269.1"/>
    </source>
</evidence>
<evidence type="ECO:0000313" key="3">
    <source>
        <dbReference type="Proteomes" id="UP001196873"/>
    </source>
</evidence>
<feature type="domain" description="Plasmid pRiA4b Orf3-like" evidence="1">
    <location>
        <begin position="279"/>
        <end position="454"/>
    </location>
</feature>
<dbReference type="PANTHER" id="PTHR41878:SF1">
    <property type="entry name" value="TNPR PROTEIN"/>
    <property type="match status" value="1"/>
</dbReference>
<dbReference type="Proteomes" id="UP001196873">
    <property type="component" value="Unassembled WGS sequence"/>
</dbReference>
<evidence type="ECO:0000259" key="1">
    <source>
        <dbReference type="Pfam" id="PF07929"/>
    </source>
</evidence>
<comment type="caution">
    <text evidence="2">The sequence shown here is derived from an EMBL/GenBank/DDBJ whole genome shotgun (WGS) entry which is preliminary data.</text>
</comment>
<accession>A0AAW4NR89</accession>
<dbReference type="AlphaFoldDB" id="A0AAW4NR89"/>
<sequence length="465" mass="53795">MDNMRCYLEIYVIFAYKTTFIFVHMGRKYFINYTTDLFDFIEKNRSELIKEKLLSASKAREYSEFVINYAAANAAADVLRLRLSLEDIWHCNLSMSRKLAKRLAEAPELKANKTAKHFQKLCEIVQVQAEKAMKEDIKKAVKTRPVQDFFKLVAKQAGGEQLTTADIESVLSMLHDASSNNNEDLRIAKERPFHGQTIGQDTSSHPLLGKPLSYFSHPDIDEEDEERWTKELTPEHEDTENTDEIVENLNVDDYDWQNFDGWVEHPMAIYKPVMHVWKYRLRIVLDTIKPPIWREIEVPSSITLTSIASIILLSMGWAEEHLHQFIMRNGRQSTFYATSIHEIMESRMQPETKDGRQYCIADLLKQKGDSVTFEYDYGDCWLHTVTLLAVNEYGDEKKEVSLLGGERACPPNDCGGVPGYQRLCMLMAKPASPDALNEMEWLGFRYDPELFPLKEAQKIVKHCNR</sequence>
<dbReference type="Pfam" id="PF07929">
    <property type="entry name" value="PRiA4_ORF3"/>
    <property type="match status" value="1"/>
</dbReference>